<feature type="region of interest" description="Disordered" evidence="5">
    <location>
        <begin position="149"/>
        <end position="173"/>
    </location>
</feature>
<feature type="region of interest" description="Disordered" evidence="5">
    <location>
        <begin position="31"/>
        <end position="71"/>
    </location>
</feature>
<dbReference type="CDD" id="cd21546">
    <property type="entry name" value="SPOC_FPA-like"/>
    <property type="match status" value="1"/>
</dbReference>
<feature type="compositionally biased region" description="Polar residues" evidence="5">
    <location>
        <begin position="893"/>
        <end position="908"/>
    </location>
</feature>
<dbReference type="EMBL" id="GDJX01018122">
    <property type="protein sequence ID" value="JAT49814.1"/>
    <property type="molecule type" value="Transcribed_RNA"/>
</dbReference>
<accession>A0A1D1Y589</accession>
<comment type="subcellular location">
    <subcellularLocation>
        <location evidence="1">Nucleus</location>
    </subcellularLocation>
</comment>
<dbReference type="Pfam" id="PF07744">
    <property type="entry name" value="SPOC"/>
    <property type="match status" value="1"/>
</dbReference>
<feature type="region of interest" description="Disordered" evidence="5">
    <location>
        <begin position="796"/>
        <end position="842"/>
    </location>
</feature>
<dbReference type="SUPFAM" id="SSF54928">
    <property type="entry name" value="RNA-binding domain, RBD"/>
    <property type="match status" value="2"/>
</dbReference>
<feature type="compositionally biased region" description="Polar residues" evidence="5">
    <location>
        <begin position="797"/>
        <end position="817"/>
    </location>
</feature>
<feature type="compositionally biased region" description="Basic and acidic residues" evidence="5">
    <location>
        <begin position="154"/>
        <end position="173"/>
    </location>
</feature>
<evidence type="ECO:0000256" key="5">
    <source>
        <dbReference type="SAM" id="MobiDB-lite"/>
    </source>
</evidence>
<proteinExistence type="predicted"/>
<feature type="compositionally biased region" description="Basic and acidic residues" evidence="5">
    <location>
        <begin position="35"/>
        <end position="52"/>
    </location>
</feature>
<feature type="compositionally biased region" description="Pro residues" evidence="5">
    <location>
        <begin position="824"/>
        <end position="837"/>
    </location>
</feature>
<evidence type="ECO:0000256" key="2">
    <source>
        <dbReference type="ARBA" id="ARBA00022884"/>
    </source>
</evidence>
<dbReference type="InterPro" id="IPR035979">
    <property type="entry name" value="RBD_domain_sf"/>
</dbReference>
<dbReference type="InterPro" id="IPR000504">
    <property type="entry name" value="RRM_dom"/>
</dbReference>
<evidence type="ECO:0000259" key="6">
    <source>
        <dbReference type="PROSITE" id="PS50102"/>
    </source>
</evidence>
<dbReference type="GO" id="GO:0005634">
    <property type="term" value="C:nucleus"/>
    <property type="evidence" value="ECO:0007669"/>
    <property type="project" value="UniProtKB-SubCell"/>
</dbReference>
<feature type="domain" description="RRM" evidence="6">
    <location>
        <begin position="199"/>
        <end position="272"/>
    </location>
</feature>
<reference evidence="7" key="1">
    <citation type="submission" date="2015-07" db="EMBL/GenBank/DDBJ databases">
        <title>Transcriptome Assembly of Anthurium amnicola.</title>
        <authorList>
            <person name="Suzuki J."/>
        </authorList>
    </citation>
    <scope>NUCLEOTIDE SEQUENCE</scope>
</reference>
<dbReference type="PANTHER" id="PTHR23189">
    <property type="entry name" value="RNA RECOGNITION MOTIF-CONTAINING"/>
    <property type="match status" value="1"/>
</dbReference>
<dbReference type="CDD" id="cd00590">
    <property type="entry name" value="RRM_SF"/>
    <property type="match status" value="1"/>
</dbReference>
<feature type="compositionally biased region" description="Low complexity" evidence="5">
    <location>
        <begin position="921"/>
        <end position="930"/>
    </location>
</feature>
<evidence type="ECO:0000256" key="1">
    <source>
        <dbReference type="ARBA" id="ARBA00004123"/>
    </source>
</evidence>
<dbReference type="PROSITE" id="PS50102">
    <property type="entry name" value="RRM"/>
    <property type="match status" value="2"/>
</dbReference>
<dbReference type="SMART" id="SM00360">
    <property type="entry name" value="RRM"/>
    <property type="match status" value="2"/>
</dbReference>
<organism evidence="7">
    <name type="scientific">Anthurium amnicola</name>
    <dbReference type="NCBI Taxonomy" id="1678845"/>
    <lineage>
        <taxon>Eukaryota</taxon>
        <taxon>Viridiplantae</taxon>
        <taxon>Streptophyta</taxon>
        <taxon>Embryophyta</taxon>
        <taxon>Tracheophyta</taxon>
        <taxon>Spermatophyta</taxon>
        <taxon>Magnoliopsida</taxon>
        <taxon>Liliopsida</taxon>
        <taxon>Araceae</taxon>
        <taxon>Pothoideae</taxon>
        <taxon>Potheae</taxon>
        <taxon>Anthurium</taxon>
    </lineage>
</organism>
<feature type="domain" description="RRM" evidence="6">
    <location>
        <begin position="71"/>
        <end position="143"/>
    </location>
</feature>
<keyword evidence="2 4" id="KW-0694">RNA-binding</keyword>
<evidence type="ECO:0000313" key="7">
    <source>
        <dbReference type="EMBL" id="JAT49814.1"/>
    </source>
</evidence>
<dbReference type="Pfam" id="PF00076">
    <property type="entry name" value="RRM_1"/>
    <property type="match status" value="2"/>
</dbReference>
<dbReference type="AlphaFoldDB" id="A0A1D1Y589"/>
<protein>
    <submittedName>
        <fullName evidence="7">Flowering time control protein FPA</fullName>
    </submittedName>
</protein>
<keyword evidence="3" id="KW-0539">Nucleus</keyword>
<dbReference type="InterPro" id="IPR012921">
    <property type="entry name" value="SPOC_C"/>
</dbReference>
<feature type="region of interest" description="Disordered" evidence="5">
    <location>
        <begin position="881"/>
        <end position="945"/>
    </location>
</feature>
<dbReference type="GO" id="GO:0003723">
    <property type="term" value="F:RNA binding"/>
    <property type="evidence" value="ECO:0007669"/>
    <property type="project" value="UniProtKB-UniRule"/>
</dbReference>
<dbReference type="Gene3D" id="3.30.70.330">
    <property type="match status" value="2"/>
</dbReference>
<dbReference type="FunFam" id="3.30.70.330:FF:000522">
    <property type="entry name" value="RNA recognition motif (RRM)-containing protein"/>
    <property type="match status" value="1"/>
</dbReference>
<name>A0A1D1Y589_9ARAE</name>
<sequence>MFSSSSYYYWERLLDAALVCDSPLFPLPQMGRVGGGRERHRGEHPPRVEEKGGGGGGGGHQQGRPEAPPSRHLWVGNLSHHVTHSTLLEQFLRFGDLENISFIPGRSYAFVNFKNEDDAIFALRTLRGQMLAGAPIKIEFQKGDKNYAPSLDGEYNRDERNSMERGESFQQRDSRLQIHSPGKTYFDKPKGGNNEEPSEVLWIGFPAHLNVDKMVLEGAFSPFGEILKITTFPGRSYAFVRYRSIVAACLAKEALQGRLFNNPRVSICFARSDIGPPEQGRGLVNPKLNIHGLSRPVHSVRRDRNFETSVGELPMLSSRDFLDVDKIPGDIEAMGFGRNNSVGMSMGPVPTVGTFEHPRYQNLGSERRIAEDQFEHYISPAAEKDSLRHDFHIERPRRGPLEDSWDMDADAFPLAKKIRMDSFPDRELPEYPFSDLEKKRHLGLPKISLPEQKPYNKGLEFDFGSKEVPDHLNNLSYLNVEINDSWGHSDSFGASSGLLHTKTKSDKWRKFTPEPEQIPLNEWKWEGTIAKGGTPICRARCFPVGKALDFMLPEFLDCTARTGLDMLARHFYQASSSWVVFFVPESDADIVFYNEFMHYLGEKDRAAVAKLGEKTTLFLVPPSEFSEKVLKVPGKVSISGVILRFQQSSSNFGSIQNPTERIESDVSLVPRSANETNIHDDELHQKPVSPDLRSSSKRLNYFSSLAENFVPTAAFSALQRPSSSLSYSGRDLELGKVPDSRGEGRYDVLQKANQSVPPNWSPLHERAPNSGFGILSSTTMGYHSSNNPVVEIRSLSERNVMQTKRSSLLESGTSSIVTAHDSKSPPPGAKPPLPSTAPGPTLQPEHLAQLAAFLGQQKHLGQDPPLALSGDQRHLTPMQKPIMHDHSSSSNSLVPQLSHMQQFHQHASSPPAAPDMGKLEQQSNQAAQSSSREDPEADPQKRLQATLQLAAALLQQIQQQSKADN</sequence>
<feature type="compositionally biased region" description="Basic and acidic residues" evidence="5">
    <location>
        <begin position="931"/>
        <end position="941"/>
    </location>
</feature>
<dbReference type="InterPro" id="IPR012677">
    <property type="entry name" value="Nucleotide-bd_a/b_plait_sf"/>
</dbReference>
<evidence type="ECO:0000256" key="4">
    <source>
        <dbReference type="PROSITE-ProRule" id="PRU00176"/>
    </source>
</evidence>
<gene>
    <name evidence="7" type="primary">FPA_11</name>
    <name evidence="7" type="ORF">g.68509</name>
</gene>
<evidence type="ECO:0000256" key="3">
    <source>
        <dbReference type="ARBA" id="ARBA00023242"/>
    </source>
</evidence>